<proteinExistence type="inferred from homology"/>
<dbReference type="AlphaFoldDB" id="S8EUH1"/>
<dbReference type="GO" id="GO:1990529">
    <property type="term" value="C:glycosylphosphatidylinositol-mannosyltransferase I complex"/>
    <property type="evidence" value="ECO:0007669"/>
    <property type="project" value="TreeGrafter"/>
</dbReference>
<evidence type="ECO:0000256" key="5">
    <source>
        <dbReference type="ARBA" id="ARBA00022502"/>
    </source>
</evidence>
<keyword evidence="16" id="KW-1185">Reference proteome</keyword>
<evidence type="ECO:0000256" key="6">
    <source>
        <dbReference type="ARBA" id="ARBA00022676"/>
    </source>
</evidence>
<evidence type="ECO:0000256" key="11">
    <source>
        <dbReference type="ARBA" id="ARBA00023136"/>
    </source>
</evidence>
<dbReference type="GO" id="GO:0006506">
    <property type="term" value="P:GPI anchor biosynthetic process"/>
    <property type="evidence" value="ECO:0007669"/>
    <property type="project" value="UniProtKB-UniPathway"/>
</dbReference>
<dbReference type="Proteomes" id="UP000015241">
    <property type="component" value="Unassembled WGS sequence"/>
</dbReference>
<dbReference type="InParanoid" id="S8EUH1"/>
<evidence type="ECO:0000256" key="4">
    <source>
        <dbReference type="ARBA" id="ARBA00013797"/>
    </source>
</evidence>
<comment type="pathway">
    <text evidence="2 13">Glycolipid biosynthesis; glycosylphosphatidylinositol-anchor biosynthesis.</text>
</comment>
<evidence type="ECO:0000256" key="1">
    <source>
        <dbReference type="ARBA" id="ARBA00004477"/>
    </source>
</evidence>
<dbReference type="UniPathway" id="UPA00196"/>
<comment type="caution">
    <text evidence="13">Lacks conserved residue(s) required for the propagation of feature annotation.</text>
</comment>
<evidence type="ECO:0000256" key="10">
    <source>
        <dbReference type="ARBA" id="ARBA00022989"/>
    </source>
</evidence>
<comment type="function">
    <text evidence="12 13">Mannosyltransferase involved in glycosylphosphatidylinositol-anchor biosynthesis. Transfers the first alpha-1,4-mannose to GlcN-acyl-PI during GPI precursor assembly. Required for cell wall integrity.</text>
</comment>
<comment type="subcellular location">
    <subcellularLocation>
        <location evidence="1 13">Endoplasmic reticulum membrane</location>
        <topology evidence="1 13">Multi-pass membrane protein</topology>
    </subcellularLocation>
</comment>
<keyword evidence="9 13" id="KW-0256">Endoplasmic reticulum</keyword>
<dbReference type="GO" id="GO:0005789">
    <property type="term" value="C:endoplasmic reticulum membrane"/>
    <property type="evidence" value="ECO:0007669"/>
    <property type="project" value="UniProtKB-SubCell"/>
</dbReference>
<name>S8EUH1_FOMSC</name>
<keyword evidence="11 13" id="KW-0472">Membrane</keyword>
<feature type="transmembrane region" description="Helical" evidence="13">
    <location>
        <begin position="108"/>
        <end position="130"/>
    </location>
</feature>
<dbReference type="eggNOG" id="KOG3893">
    <property type="taxonomic scope" value="Eukaryota"/>
</dbReference>
<organism evidence="15 16">
    <name type="scientific">Fomitopsis schrenkii</name>
    <name type="common">Brown rot fungus</name>
    <dbReference type="NCBI Taxonomy" id="2126942"/>
    <lineage>
        <taxon>Eukaryota</taxon>
        <taxon>Fungi</taxon>
        <taxon>Dikarya</taxon>
        <taxon>Basidiomycota</taxon>
        <taxon>Agaricomycotina</taxon>
        <taxon>Agaricomycetes</taxon>
        <taxon>Polyporales</taxon>
        <taxon>Fomitopsis</taxon>
    </lineage>
</organism>
<evidence type="ECO:0000256" key="12">
    <source>
        <dbReference type="ARBA" id="ARBA00025399"/>
    </source>
</evidence>
<dbReference type="GO" id="GO:0051751">
    <property type="term" value="F:alpha-1,4-mannosyltransferase activity"/>
    <property type="evidence" value="ECO:0007669"/>
    <property type="project" value="InterPro"/>
</dbReference>
<evidence type="ECO:0000256" key="8">
    <source>
        <dbReference type="ARBA" id="ARBA00022692"/>
    </source>
</evidence>
<evidence type="ECO:0000256" key="7">
    <source>
        <dbReference type="ARBA" id="ARBA00022679"/>
    </source>
</evidence>
<dbReference type="FunCoup" id="S8EUH1">
    <property type="interactions" value="308"/>
</dbReference>
<evidence type="ECO:0000256" key="3">
    <source>
        <dbReference type="ARBA" id="ARBA00011071"/>
    </source>
</evidence>
<evidence type="ECO:0000256" key="9">
    <source>
        <dbReference type="ARBA" id="ARBA00022824"/>
    </source>
</evidence>
<evidence type="ECO:0000313" key="15">
    <source>
        <dbReference type="EMBL" id="EPS93310.1"/>
    </source>
</evidence>
<evidence type="ECO:0000256" key="14">
    <source>
        <dbReference type="SAM" id="MobiDB-lite"/>
    </source>
</evidence>
<feature type="compositionally biased region" description="Basic and acidic residues" evidence="14">
    <location>
        <begin position="136"/>
        <end position="149"/>
    </location>
</feature>
<dbReference type="HOGENOM" id="CLU_024220_3_1_1"/>
<dbReference type="EC" id="2.4.1.-" evidence="13"/>
<gene>
    <name evidence="15" type="ORF">FOMPIDRAFT_97511</name>
</gene>
<keyword evidence="6 13" id="KW-0328">Glycosyltransferase</keyword>
<reference evidence="15 16" key="1">
    <citation type="journal article" date="2012" name="Science">
        <title>The Paleozoic origin of enzymatic lignin decomposition reconstructed from 31 fungal genomes.</title>
        <authorList>
            <person name="Floudas D."/>
            <person name="Binder M."/>
            <person name="Riley R."/>
            <person name="Barry K."/>
            <person name="Blanchette R.A."/>
            <person name="Henrissat B."/>
            <person name="Martinez A.T."/>
            <person name="Otillar R."/>
            <person name="Spatafora J.W."/>
            <person name="Yadav J.S."/>
            <person name="Aerts A."/>
            <person name="Benoit I."/>
            <person name="Boyd A."/>
            <person name="Carlson A."/>
            <person name="Copeland A."/>
            <person name="Coutinho P.M."/>
            <person name="de Vries R.P."/>
            <person name="Ferreira P."/>
            <person name="Findley K."/>
            <person name="Foster B."/>
            <person name="Gaskell J."/>
            <person name="Glotzer D."/>
            <person name="Gorecki P."/>
            <person name="Heitman J."/>
            <person name="Hesse C."/>
            <person name="Hori C."/>
            <person name="Igarashi K."/>
            <person name="Jurgens J.A."/>
            <person name="Kallen N."/>
            <person name="Kersten P."/>
            <person name="Kohler A."/>
            <person name="Kuees U."/>
            <person name="Kumar T.K.A."/>
            <person name="Kuo A."/>
            <person name="LaButti K."/>
            <person name="Larrondo L.F."/>
            <person name="Lindquist E."/>
            <person name="Ling A."/>
            <person name="Lombard V."/>
            <person name="Lucas S."/>
            <person name="Lundell T."/>
            <person name="Martin R."/>
            <person name="McLaughlin D.J."/>
            <person name="Morgenstern I."/>
            <person name="Morin E."/>
            <person name="Murat C."/>
            <person name="Nagy L.G."/>
            <person name="Nolan M."/>
            <person name="Ohm R.A."/>
            <person name="Patyshakuliyeva A."/>
            <person name="Rokas A."/>
            <person name="Ruiz-Duenas F.J."/>
            <person name="Sabat G."/>
            <person name="Salamov A."/>
            <person name="Samejima M."/>
            <person name="Schmutz J."/>
            <person name="Slot J.C."/>
            <person name="St John F."/>
            <person name="Stenlid J."/>
            <person name="Sun H."/>
            <person name="Sun S."/>
            <person name="Syed K."/>
            <person name="Tsang A."/>
            <person name="Wiebenga A."/>
            <person name="Young D."/>
            <person name="Pisabarro A."/>
            <person name="Eastwood D.C."/>
            <person name="Martin F."/>
            <person name="Cullen D."/>
            <person name="Grigoriev I.V."/>
            <person name="Hibbett D.S."/>
        </authorList>
    </citation>
    <scope>NUCLEOTIDE SEQUENCE</scope>
    <source>
        <strain evidence="16">FP-58527</strain>
    </source>
</reference>
<dbReference type="PANTHER" id="PTHR12886:SF0">
    <property type="entry name" value="GPI MANNOSYLTRANSFERASE 1"/>
    <property type="match status" value="1"/>
</dbReference>
<protein>
    <recommendedName>
        <fullName evidence="4 13">GPI mannosyltransferase 1</fullName>
        <ecNumber evidence="13">2.4.1.-</ecNumber>
    </recommendedName>
    <alternativeName>
        <fullName evidence="13">GPI mannosyltransferase I</fullName>
    </alternativeName>
</protein>
<keyword evidence="7 13" id="KW-0808">Transferase</keyword>
<evidence type="ECO:0000256" key="2">
    <source>
        <dbReference type="ARBA" id="ARBA00004687"/>
    </source>
</evidence>
<feature type="transmembrane region" description="Helical" evidence="13">
    <location>
        <begin position="257"/>
        <end position="281"/>
    </location>
</feature>
<dbReference type="STRING" id="743788.S8EUH1"/>
<keyword evidence="10 13" id="KW-1133">Transmembrane helix</keyword>
<dbReference type="GO" id="GO:0004376">
    <property type="term" value="F:GPI mannosyltransferase activity"/>
    <property type="evidence" value="ECO:0007669"/>
    <property type="project" value="InterPro"/>
</dbReference>
<evidence type="ECO:0000256" key="13">
    <source>
        <dbReference type="RuleBase" id="RU365064"/>
    </source>
</evidence>
<feature type="transmembrane region" description="Helical" evidence="13">
    <location>
        <begin position="355"/>
        <end position="379"/>
    </location>
</feature>
<dbReference type="PANTHER" id="PTHR12886">
    <property type="entry name" value="PIG-M MANNOSYLTRANSFERASE"/>
    <property type="match status" value="1"/>
</dbReference>
<feature type="region of interest" description="Disordered" evidence="14">
    <location>
        <begin position="135"/>
        <end position="155"/>
    </location>
</feature>
<keyword evidence="5 13" id="KW-0337">GPI-anchor biosynthesis</keyword>
<dbReference type="Pfam" id="PF05007">
    <property type="entry name" value="Mannosyl_trans"/>
    <property type="match status" value="1"/>
</dbReference>
<accession>S8EUH1</accession>
<feature type="transmembrane region" description="Helical" evidence="13">
    <location>
        <begin position="427"/>
        <end position="449"/>
    </location>
</feature>
<dbReference type="EMBL" id="KE504283">
    <property type="protein sequence ID" value="EPS93310.1"/>
    <property type="molecule type" value="Genomic_DNA"/>
</dbReference>
<evidence type="ECO:0000313" key="16">
    <source>
        <dbReference type="Proteomes" id="UP000015241"/>
    </source>
</evidence>
<dbReference type="OrthoDB" id="1741594at2759"/>
<dbReference type="InterPro" id="IPR007704">
    <property type="entry name" value="PIG-M"/>
</dbReference>
<sequence length="455" mass="51025">MAQQSLARLVPSFSQLLVASTALRVALILYSEWHDAHSVVKFTDVDYRVFSDAARFLLQPSEGNRAQGPLGNLLGIGDPYTRATYRYTPLLAVLLAPNEWLLPSFGKYLFAAADILAGVLMYQLLVLVILPTPSDGKTDPSRRQDDDGKIGQGSGWTKESYATALVASHLLSPLVFTISTRGSSESVLSLFVLSTLYCALKGKWGAAAVLLGLSTHWKIYPFIYGIACLGVIGRQGGQRCGSGSWLGILVNARTLRFTAISLVTFAGLGALMYAIWGYPFLYESYLYHLHRLDHRHNFSPYFYLIYLTYTSSSTSQPLDMSLWRRLLRSPLTSFVPQMALSLGAGLLFGRRREDLVFAWFVQTVAFVMFNKVCTSQYFLWYTLFLPLLIPRLQMSGRQLLAYIAVWVGTQALWLSEAYKLEFLGQDVFFGLWLRSLVYVVGNCWVLAGIMRCYTR</sequence>
<keyword evidence="8 13" id="KW-0812">Transmembrane</keyword>
<feature type="transmembrane region" description="Helical" evidence="13">
    <location>
        <begin position="330"/>
        <end position="349"/>
    </location>
</feature>
<comment type="similarity">
    <text evidence="3 13">Belongs to the PIGM family.</text>
</comment>